<organism evidence="2 3">
    <name type="scientific">Sphingomonas naasensis</name>
    <dbReference type="NCBI Taxonomy" id="1344951"/>
    <lineage>
        <taxon>Bacteria</taxon>
        <taxon>Pseudomonadati</taxon>
        <taxon>Pseudomonadota</taxon>
        <taxon>Alphaproteobacteria</taxon>
        <taxon>Sphingomonadales</taxon>
        <taxon>Sphingomonadaceae</taxon>
        <taxon>Sphingomonas</taxon>
    </lineage>
</organism>
<keyword evidence="1" id="KW-0732">Signal</keyword>
<dbReference type="RefSeq" id="WP_135982100.1">
    <property type="nucleotide sequence ID" value="NZ_JAASQM010000001.1"/>
</dbReference>
<feature type="signal peptide" evidence="1">
    <location>
        <begin position="1"/>
        <end position="19"/>
    </location>
</feature>
<evidence type="ECO:0000256" key="1">
    <source>
        <dbReference type="SAM" id="SignalP"/>
    </source>
</evidence>
<proteinExistence type="predicted"/>
<evidence type="ECO:0008006" key="4">
    <source>
        <dbReference type="Google" id="ProtNLM"/>
    </source>
</evidence>
<dbReference type="Proteomes" id="UP000309848">
    <property type="component" value="Unassembled WGS sequence"/>
</dbReference>
<gene>
    <name evidence="2" type="ORF">E5A74_01370</name>
</gene>
<comment type="caution">
    <text evidence="2">The sequence shown here is derived from an EMBL/GenBank/DDBJ whole genome shotgun (WGS) entry which is preliminary data.</text>
</comment>
<evidence type="ECO:0000313" key="2">
    <source>
        <dbReference type="EMBL" id="TGX45860.1"/>
    </source>
</evidence>
<protein>
    <recommendedName>
        <fullName evidence="4">DUF2268 domain-containing protein</fullName>
    </recommendedName>
</protein>
<dbReference type="EMBL" id="SRXU01000001">
    <property type="protein sequence ID" value="TGX45860.1"/>
    <property type="molecule type" value="Genomic_DNA"/>
</dbReference>
<sequence length="307" mass="33964">MIARLVAIALTLVGIPASAQTAPAFTSYTTDFDRFATETQAMPEAERVKLFRARFNRLLPGFYEPRNGLDDAKYDARVAKALADYPAQRDKYLAAATAFRRAYTAGIQHFRVAFPDFRPTVPIYLVHSLGEMDGGGRTLRGKDVMVFGADVIARIHDTKTIGPFFDHELFHIYHGQYFADCGELWCSLWIEGLAVYAAARMNPGVDDSGLLLNQPRPIRPEVEPKLAEVVCFTRGKFASQDKADIRAFFVGGSGATTAWPPRFGYYLGYRLAQTIGATHDLATLAKMPPEKVKPLLQEAMAKLASCS</sequence>
<name>A0A4S1WUH3_9SPHN</name>
<dbReference type="OrthoDB" id="7544985at2"/>
<evidence type="ECO:0000313" key="3">
    <source>
        <dbReference type="Proteomes" id="UP000309848"/>
    </source>
</evidence>
<keyword evidence="3" id="KW-1185">Reference proteome</keyword>
<accession>A0A4S1WUH3</accession>
<dbReference type="AlphaFoldDB" id="A0A4S1WUH3"/>
<feature type="chain" id="PRO_5020557201" description="DUF2268 domain-containing protein" evidence="1">
    <location>
        <begin position="20"/>
        <end position="307"/>
    </location>
</feature>
<reference evidence="2 3" key="1">
    <citation type="submission" date="2019-04" db="EMBL/GenBank/DDBJ databases">
        <title>Sphingomonas psychrotolerans sp. nov., isolated from soil in the Tianshan Mountains, Xinjiang, China.</title>
        <authorList>
            <person name="Luo Y."/>
            <person name="Sheng H."/>
        </authorList>
    </citation>
    <scope>NUCLEOTIDE SEQUENCE [LARGE SCALE GENOMIC DNA]</scope>
    <source>
        <strain evidence="2 3">KIS18-15</strain>
    </source>
</reference>